<dbReference type="Gene3D" id="3.30.40.10">
    <property type="entry name" value="Zinc/RING finger domain, C3HC4 (zinc finger)"/>
    <property type="match status" value="1"/>
</dbReference>
<feature type="compositionally biased region" description="Basic and acidic residues" evidence="7">
    <location>
        <begin position="561"/>
        <end position="572"/>
    </location>
</feature>
<dbReference type="InterPro" id="IPR001965">
    <property type="entry name" value="Znf_PHD"/>
</dbReference>
<dbReference type="SUPFAM" id="SSF57903">
    <property type="entry name" value="FYVE/PHD zinc finger"/>
    <property type="match status" value="1"/>
</dbReference>
<dbReference type="EMBL" id="GISG01237507">
    <property type="protein sequence ID" value="MBA4667936.1"/>
    <property type="molecule type" value="Transcribed_RNA"/>
</dbReference>
<feature type="region of interest" description="Disordered" evidence="7">
    <location>
        <begin position="435"/>
        <end position="489"/>
    </location>
</feature>
<feature type="domain" description="PHD-type" evidence="8">
    <location>
        <begin position="349"/>
        <end position="398"/>
    </location>
</feature>
<dbReference type="GO" id="GO:0008270">
    <property type="term" value="F:zinc ion binding"/>
    <property type="evidence" value="ECO:0007669"/>
    <property type="project" value="UniProtKB-KW"/>
</dbReference>
<dbReference type="PROSITE" id="PS50090">
    <property type="entry name" value="MYB_LIKE"/>
    <property type="match status" value="1"/>
</dbReference>
<evidence type="ECO:0000313" key="11">
    <source>
        <dbReference type="EMBL" id="MBA4667936.1"/>
    </source>
</evidence>
<dbReference type="PANTHER" id="PTHR47863">
    <property type="entry name" value="RING/FYVE/PHD ZINC FINGER SUPERFAMILY PROTEIN"/>
    <property type="match status" value="1"/>
</dbReference>
<keyword evidence="3 6" id="KW-0863">Zinc-finger</keyword>
<dbReference type="InterPro" id="IPR019787">
    <property type="entry name" value="Znf_PHD-finger"/>
</dbReference>
<feature type="domain" description="HTH myb-type" evidence="10">
    <location>
        <begin position="609"/>
        <end position="674"/>
    </location>
</feature>
<evidence type="ECO:0000256" key="4">
    <source>
        <dbReference type="ARBA" id="ARBA00022833"/>
    </source>
</evidence>
<feature type="region of interest" description="Disordered" evidence="7">
    <location>
        <begin position="178"/>
        <end position="267"/>
    </location>
</feature>
<dbReference type="Gene3D" id="1.10.10.60">
    <property type="entry name" value="Homeodomain-like"/>
    <property type="match status" value="1"/>
</dbReference>
<keyword evidence="2" id="KW-0479">Metal-binding</keyword>
<dbReference type="InterPro" id="IPR017930">
    <property type="entry name" value="Myb_dom"/>
</dbReference>
<dbReference type="GO" id="GO:0005634">
    <property type="term" value="C:nucleus"/>
    <property type="evidence" value="ECO:0007669"/>
    <property type="project" value="UniProtKB-SubCell"/>
</dbReference>
<protein>
    <recommendedName>
        <fullName evidence="12">Myb-like domain-containing protein</fullName>
    </recommendedName>
</protein>
<comment type="subcellular location">
    <subcellularLocation>
        <location evidence="1">Nucleus</location>
    </subcellularLocation>
</comment>
<feature type="domain" description="Myb-like" evidence="9">
    <location>
        <begin position="609"/>
        <end position="670"/>
    </location>
</feature>
<dbReference type="SUPFAM" id="SSF46689">
    <property type="entry name" value="Homeodomain-like"/>
    <property type="match status" value="1"/>
</dbReference>
<evidence type="ECO:0000259" key="9">
    <source>
        <dbReference type="PROSITE" id="PS50090"/>
    </source>
</evidence>
<reference evidence="11" key="1">
    <citation type="journal article" date="2013" name="J. Plant Res.">
        <title>Effect of fungi and light on seed germination of three Opuntia species from semiarid lands of central Mexico.</title>
        <authorList>
            <person name="Delgado-Sanchez P."/>
            <person name="Jimenez-Bremont J.F."/>
            <person name="Guerrero-Gonzalez Mde L."/>
            <person name="Flores J."/>
        </authorList>
    </citation>
    <scope>NUCLEOTIDE SEQUENCE</scope>
    <source>
        <tissue evidence="11">Cladode</tissue>
    </source>
</reference>
<name>A0A7C9AI95_OPUST</name>
<evidence type="ECO:0000256" key="5">
    <source>
        <dbReference type="ARBA" id="ARBA00023242"/>
    </source>
</evidence>
<evidence type="ECO:0000256" key="2">
    <source>
        <dbReference type="ARBA" id="ARBA00022723"/>
    </source>
</evidence>
<dbReference type="PROSITE" id="PS01359">
    <property type="entry name" value="ZF_PHD_1"/>
    <property type="match status" value="1"/>
</dbReference>
<dbReference type="InterPro" id="IPR001005">
    <property type="entry name" value="SANT/Myb"/>
</dbReference>
<evidence type="ECO:0000256" key="1">
    <source>
        <dbReference type="ARBA" id="ARBA00004123"/>
    </source>
</evidence>
<keyword evidence="5" id="KW-0539">Nucleus</keyword>
<dbReference type="Pfam" id="PF00249">
    <property type="entry name" value="Myb_DNA-binding"/>
    <property type="match status" value="1"/>
</dbReference>
<evidence type="ECO:0008006" key="12">
    <source>
        <dbReference type="Google" id="ProtNLM"/>
    </source>
</evidence>
<feature type="compositionally biased region" description="Polar residues" evidence="7">
    <location>
        <begin position="525"/>
        <end position="539"/>
    </location>
</feature>
<dbReference type="PROSITE" id="PS50016">
    <property type="entry name" value="ZF_PHD_2"/>
    <property type="match status" value="1"/>
</dbReference>
<dbReference type="InterPro" id="IPR009057">
    <property type="entry name" value="Homeodomain-like_sf"/>
</dbReference>
<dbReference type="SMART" id="SM00249">
    <property type="entry name" value="PHD"/>
    <property type="match status" value="1"/>
</dbReference>
<evidence type="ECO:0000259" key="8">
    <source>
        <dbReference type="PROSITE" id="PS50016"/>
    </source>
</evidence>
<proteinExistence type="predicted"/>
<accession>A0A7C9AI95</accession>
<dbReference type="InterPro" id="IPR011011">
    <property type="entry name" value="Znf_FYVE_PHD"/>
</dbReference>
<feature type="region of interest" description="Disordered" evidence="7">
    <location>
        <begin position="525"/>
        <end position="589"/>
    </location>
</feature>
<keyword evidence="4" id="KW-0862">Zinc</keyword>
<dbReference type="CDD" id="cd11660">
    <property type="entry name" value="SANT_TRF"/>
    <property type="match status" value="1"/>
</dbReference>
<reference evidence="11" key="2">
    <citation type="submission" date="2020-07" db="EMBL/GenBank/DDBJ databases">
        <authorList>
            <person name="Vera ALvarez R."/>
            <person name="Arias-Moreno D.M."/>
            <person name="Jimenez-Jacinto V."/>
            <person name="Jimenez-Bremont J.F."/>
            <person name="Swaminathan K."/>
            <person name="Moose S.P."/>
            <person name="Guerrero-Gonzalez M.L."/>
            <person name="Marino-Ramirez L."/>
            <person name="Landsman D."/>
            <person name="Rodriguez-Kessler M."/>
            <person name="Delgado-Sanchez P."/>
        </authorList>
    </citation>
    <scope>NUCLEOTIDE SEQUENCE</scope>
    <source>
        <tissue evidence="11">Cladode</tissue>
    </source>
</reference>
<sequence>MEAEVSVNSLPWCWVIETLAGSQQVGAALLHELLSRAPPLAGKSGKEAREAVALRCLEEFFGSPTGSIDDHPASRTSKAGFDASDSCEDVLQRIVHESSGSDLQKDASDELKCDVRAFIELKKATLPRCTLGLLKRMIIEGTHPSLKELGEFTCQNQSICSNGVDPASTVLTVNENCDDGQAMPAEENRDSAKNGTSDQLEQASLPNGNSPHSMAGTSNDQVQDGDDTAHSLDNQQPPVKKPKLDKQDGLQSQRQPSIPCDGGDMSNAVADAKNRQCLDATQNCNGTSNGENLGDLRKTGVCYDNQQQTSHDNNGPHSKETDIARKMLAFLSSQSILPDDSPVMTESEVNLCMKCNKGGDLLICDASTCPLAFHDGCLGCSATFDDQGKFYCPFCAYSRAISEYAKAKEKVSLARKELSLFIGGKISCCAEPDSTTASGGDANQQRRNEHINKKTEPRNDDNVVTEVVNRRQLRSSKNKQPEVPPLPANAAENAFTPAAQNLSPRDRQGAEVIAQLARDTTRLLNQGQDHNTDGGSSSHASDRITETRQKSSYLKRKKEATRHQAAELHVDVNSESISDSDGLSEDEKKWTNTSILSPTPLREVPATNRSRRKKVPWTAEEEAILKEGVQKFIQGDSKAIPWKDILEFGGSVFQKGRRAVDLKDKWRNIMRGSPKVK</sequence>
<organism evidence="11">
    <name type="scientific">Opuntia streptacantha</name>
    <name type="common">Prickly pear cactus</name>
    <name type="synonym">Opuntia cardona</name>
    <dbReference type="NCBI Taxonomy" id="393608"/>
    <lineage>
        <taxon>Eukaryota</taxon>
        <taxon>Viridiplantae</taxon>
        <taxon>Streptophyta</taxon>
        <taxon>Embryophyta</taxon>
        <taxon>Tracheophyta</taxon>
        <taxon>Spermatophyta</taxon>
        <taxon>Magnoliopsida</taxon>
        <taxon>eudicotyledons</taxon>
        <taxon>Gunneridae</taxon>
        <taxon>Pentapetalae</taxon>
        <taxon>Caryophyllales</taxon>
        <taxon>Cactineae</taxon>
        <taxon>Cactaceae</taxon>
        <taxon>Opuntioideae</taxon>
        <taxon>Opuntia</taxon>
    </lineage>
</organism>
<feature type="compositionally biased region" description="Basic and acidic residues" evidence="7">
    <location>
        <begin position="444"/>
        <end position="461"/>
    </location>
</feature>
<evidence type="ECO:0000259" key="10">
    <source>
        <dbReference type="PROSITE" id="PS51294"/>
    </source>
</evidence>
<dbReference type="InterPro" id="IPR013083">
    <property type="entry name" value="Znf_RING/FYVE/PHD"/>
</dbReference>
<feature type="compositionally biased region" description="Basic and acidic residues" evidence="7">
    <location>
        <begin position="540"/>
        <end position="549"/>
    </location>
</feature>
<dbReference type="InterPro" id="IPR019786">
    <property type="entry name" value="Zinc_finger_PHD-type_CS"/>
</dbReference>
<evidence type="ECO:0000256" key="6">
    <source>
        <dbReference type="PROSITE-ProRule" id="PRU00146"/>
    </source>
</evidence>
<dbReference type="PROSITE" id="PS51294">
    <property type="entry name" value="HTH_MYB"/>
    <property type="match status" value="1"/>
</dbReference>
<evidence type="ECO:0000256" key="7">
    <source>
        <dbReference type="SAM" id="MobiDB-lite"/>
    </source>
</evidence>
<dbReference type="AlphaFoldDB" id="A0A7C9AI95"/>
<dbReference type="SMART" id="SM00717">
    <property type="entry name" value="SANT"/>
    <property type="match status" value="1"/>
</dbReference>
<evidence type="ECO:0000256" key="3">
    <source>
        <dbReference type="ARBA" id="ARBA00022771"/>
    </source>
</evidence>
<feature type="compositionally biased region" description="Polar residues" evidence="7">
    <location>
        <begin position="193"/>
        <end position="222"/>
    </location>
</feature>
<dbReference type="PANTHER" id="PTHR47863:SF4">
    <property type="entry name" value="RING_FYVE_PHD ZINC FINGER SUPERFAMILY PROTEIN"/>
    <property type="match status" value="1"/>
</dbReference>